<dbReference type="PANTHER" id="PTHR47354">
    <property type="entry name" value="NADH OXIDOREDUCTASE HCR"/>
    <property type="match status" value="1"/>
</dbReference>
<evidence type="ECO:0000313" key="3">
    <source>
        <dbReference type="EMBL" id="SNV84095.1"/>
    </source>
</evidence>
<dbReference type="OrthoDB" id="3213438at2"/>
<organism evidence="2 4">
    <name type="scientific">Corynebacterium imitans</name>
    <dbReference type="NCBI Taxonomy" id="156978"/>
    <lineage>
        <taxon>Bacteria</taxon>
        <taxon>Bacillati</taxon>
        <taxon>Actinomycetota</taxon>
        <taxon>Actinomycetes</taxon>
        <taxon>Mycobacteriales</taxon>
        <taxon>Corynebacteriaceae</taxon>
        <taxon>Corynebacterium</taxon>
    </lineage>
</organism>
<keyword evidence="3" id="KW-0560">Oxidoreductase</keyword>
<dbReference type="PANTHER" id="PTHR47354:SF5">
    <property type="entry name" value="PROTEIN RFBI"/>
    <property type="match status" value="1"/>
</dbReference>
<keyword evidence="4" id="KW-1185">Reference proteome</keyword>
<dbReference type="AlphaFoldDB" id="A0A076NRI5"/>
<dbReference type="RefSeq" id="WP_038592659.1">
    <property type="nucleotide sequence ID" value="NZ_CP009211.1"/>
</dbReference>
<evidence type="ECO:0000313" key="4">
    <source>
        <dbReference type="Proteomes" id="UP000028780"/>
    </source>
</evidence>
<dbReference type="SUPFAM" id="SSF52343">
    <property type="entry name" value="Ferredoxin reductase-like, C-terminal NADP-linked domain"/>
    <property type="match status" value="1"/>
</dbReference>
<sequence>MSSFRTDANAAAQALLDDETLSRSTLWTHFVAEFTQAPGLFPVGVTEVPHEMVCVPAKALSRAAGNVSGCDVSPWVFDAAHTPAPEVPADEDATDAVELDQEAINEAVLTGLRAWALQLRRTGFPATELPGAAEIYIDVITELIDRPLGDETADAIRRGANTMKEAIEQADLDGVPPASAAQVMAVTEASASSGSPSAADTRIVRLETSTPLEYAAGQVIPVMQADRQGVWNSLAPALPPNELGQVEFHVRDELDVEVGDHVTLGTAYGPVPFPEDSTSPNERVLLIADGTGLAAAKAMVFELMDRPERPQVELMIGVEHEDEFYDLQTFASLASSAAARDWLTVTCVAEQVIDPESSEAPAVCEGLRRVWAPLEHLAAATGTWWGRRLILCGSTARCTLLADALREAGAPAPLVIAPDAEPDWFCQRAL</sequence>
<dbReference type="InterPro" id="IPR050415">
    <property type="entry name" value="MRET"/>
</dbReference>
<evidence type="ECO:0000313" key="2">
    <source>
        <dbReference type="EMBL" id="AIJ34280.1"/>
    </source>
</evidence>
<dbReference type="STRING" id="156978.CIMIT_10620"/>
<accession>A0A076NRI5</accession>
<reference evidence="3 5" key="2">
    <citation type="submission" date="2017-06" db="EMBL/GenBank/DDBJ databases">
        <authorList>
            <consortium name="Pathogen Informatics"/>
        </authorList>
    </citation>
    <scope>NUCLEOTIDE SEQUENCE [LARGE SCALE GENOMIC DNA]</scope>
    <source>
        <strain evidence="3 5">NCTC13015</strain>
    </source>
</reference>
<protein>
    <submittedName>
        <fullName evidence="3">Flavohemoprotein</fullName>
        <ecNumber evidence="3">1.14.13.7</ecNumber>
    </submittedName>
</protein>
<comment type="cofactor">
    <cofactor evidence="1">
        <name>FAD</name>
        <dbReference type="ChEBI" id="CHEBI:57692"/>
    </cofactor>
</comment>
<dbReference type="Gene3D" id="3.40.50.80">
    <property type="entry name" value="Nucleotide-binding domain of ferredoxin-NADP reductase (FNR) module"/>
    <property type="match status" value="1"/>
</dbReference>
<gene>
    <name evidence="3" type="primary">mphP</name>
    <name evidence="2" type="ORF">CIMIT_10620</name>
    <name evidence="3" type="ORF">SAMEA4535761_02181</name>
</gene>
<dbReference type="HOGENOM" id="CLU_637293_0_0_11"/>
<dbReference type="EMBL" id="LT906467">
    <property type="protein sequence ID" value="SNV84095.1"/>
    <property type="molecule type" value="Genomic_DNA"/>
</dbReference>
<proteinExistence type="predicted"/>
<dbReference type="KEGG" id="cii:CIMIT_10620"/>
<dbReference type="GO" id="GO:0018662">
    <property type="term" value="F:phenol 2-monooxygenase activity"/>
    <property type="evidence" value="ECO:0007669"/>
    <property type="project" value="UniProtKB-EC"/>
</dbReference>
<dbReference type="Proteomes" id="UP000215374">
    <property type="component" value="Chromosome 1"/>
</dbReference>
<evidence type="ECO:0000256" key="1">
    <source>
        <dbReference type="ARBA" id="ARBA00001974"/>
    </source>
</evidence>
<dbReference type="eggNOG" id="COG0543">
    <property type="taxonomic scope" value="Bacteria"/>
</dbReference>
<name>A0A076NRI5_9CORY</name>
<evidence type="ECO:0000313" key="5">
    <source>
        <dbReference type="Proteomes" id="UP000215374"/>
    </source>
</evidence>
<reference evidence="2 4" key="1">
    <citation type="submission" date="2014-08" db="EMBL/GenBank/DDBJ databases">
        <title>Complete genome sequence of Corynebacterium imitans DSM 44264, isolated from a five-month-old boy with suspected pharyngeal diphtheria.</title>
        <authorList>
            <person name="Mollmann S."/>
            <person name="Albersmeier A."/>
            <person name="Ruckert C."/>
            <person name="Tauch A."/>
        </authorList>
    </citation>
    <scope>NUCLEOTIDE SEQUENCE [LARGE SCALE GENOMIC DNA]</scope>
    <source>
        <strain evidence="2 4">DSM 44264</strain>
    </source>
</reference>
<dbReference type="EMBL" id="CP009211">
    <property type="protein sequence ID" value="AIJ34280.1"/>
    <property type="molecule type" value="Genomic_DNA"/>
</dbReference>
<dbReference type="EC" id="1.14.13.7" evidence="3"/>
<dbReference type="Proteomes" id="UP000028780">
    <property type="component" value="Chromosome"/>
</dbReference>
<dbReference type="InterPro" id="IPR039261">
    <property type="entry name" value="FNR_nucleotide-bd"/>
</dbReference>